<evidence type="ECO:0000256" key="1">
    <source>
        <dbReference type="SAM" id="MobiDB-lite"/>
    </source>
</evidence>
<feature type="region of interest" description="Disordered" evidence="1">
    <location>
        <begin position="38"/>
        <end position="62"/>
    </location>
</feature>
<feature type="compositionally biased region" description="Basic and acidic residues" evidence="1">
    <location>
        <begin position="52"/>
        <end position="62"/>
    </location>
</feature>
<gene>
    <name evidence="2" type="ORF">VE01_04956</name>
</gene>
<sequence>MSIARLTPEVQQIQQRVPLIDTYTDATATLLRARPVDQHATLTNASRSPTSKKVDEPLLAREPDTSTTMLHLTYGMKPKETINFRKVLSTASSAEDYVLCSEALGGLHDFLCLVVAGRGVVTG</sequence>
<dbReference type="EMBL" id="KV460220">
    <property type="protein sequence ID" value="OBT97702.1"/>
    <property type="molecule type" value="Genomic_DNA"/>
</dbReference>
<reference evidence="2 3" key="1">
    <citation type="submission" date="2016-03" db="EMBL/GenBank/DDBJ databases">
        <title>Comparative genomics of Pseudogymnoascus destructans, the fungus causing white-nose syndrome of bats.</title>
        <authorList>
            <person name="Palmer J.M."/>
            <person name="Drees K.P."/>
            <person name="Foster J.T."/>
            <person name="Lindner D.L."/>
        </authorList>
    </citation>
    <scope>NUCLEOTIDE SEQUENCE [LARGE SCALE GENOMIC DNA]</scope>
    <source>
        <strain evidence="2 3">UAMH 10579</strain>
    </source>
</reference>
<organism evidence="2 3">
    <name type="scientific">Pseudogymnoascus verrucosus</name>
    <dbReference type="NCBI Taxonomy" id="342668"/>
    <lineage>
        <taxon>Eukaryota</taxon>
        <taxon>Fungi</taxon>
        <taxon>Dikarya</taxon>
        <taxon>Ascomycota</taxon>
        <taxon>Pezizomycotina</taxon>
        <taxon>Leotiomycetes</taxon>
        <taxon>Thelebolales</taxon>
        <taxon>Thelebolaceae</taxon>
        <taxon>Pseudogymnoascus</taxon>
    </lineage>
</organism>
<dbReference type="Proteomes" id="UP000091956">
    <property type="component" value="Unassembled WGS sequence"/>
</dbReference>
<dbReference type="AlphaFoldDB" id="A0A1B8GPG5"/>
<evidence type="ECO:0000313" key="2">
    <source>
        <dbReference type="EMBL" id="OBT97702.1"/>
    </source>
</evidence>
<accession>A0A1B8GPG5</accession>
<reference evidence="3" key="2">
    <citation type="journal article" date="2018" name="Nat. Commun.">
        <title>Extreme sensitivity to ultraviolet light in the fungal pathogen causing white-nose syndrome of bats.</title>
        <authorList>
            <person name="Palmer J.M."/>
            <person name="Drees K.P."/>
            <person name="Foster J.T."/>
            <person name="Lindner D.L."/>
        </authorList>
    </citation>
    <scope>NUCLEOTIDE SEQUENCE [LARGE SCALE GENOMIC DNA]</scope>
    <source>
        <strain evidence="3">UAMH 10579</strain>
    </source>
</reference>
<dbReference type="STRING" id="342668.A0A1B8GPG5"/>
<feature type="compositionally biased region" description="Polar residues" evidence="1">
    <location>
        <begin position="40"/>
        <end position="51"/>
    </location>
</feature>
<protein>
    <submittedName>
        <fullName evidence="2">Uncharacterized protein</fullName>
    </submittedName>
</protein>
<proteinExistence type="predicted"/>
<keyword evidence="3" id="KW-1185">Reference proteome</keyword>
<name>A0A1B8GPG5_9PEZI</name>
<evidence type="ECO:0000313" key="3">
    <source>
        <dbReference type="Proteomes" id="UP000091956"/>
    </source>
</evidence>
<dbReference type="GeneID" id="28838342"/>
<dbReference type="RefSeq" id="XP_018131435.1">
    <property type="nucleotide sequence ID" value="XM_018274422.2"/>
</dbReference>